<keyword evidence="7" id="KW-0539">Nucleus</keyword>
<dbReference type="GO" id="GO:0016592">
    <property type="term" value="C:mediator complex"/>
    <property type="evidence" value="ECO:0007669"/>
    <property type="project" value="InterPro"/>
</dbReference>
<sequence>MKCKMKLFERTVENCEVPVAKADLMELPHYIPRSNIGYYQQQTPPPMSQQMMHSNLQQQHNPMMSQIQYRSSHQPMFMRGSNNFVPANVPMQPQVYQHSYSASVQNTFHQPMAQLPAYHQSMMPNQPVPQTPVNEVVPEVLASKDPITKAKALVGAVKRALEHLIEVAMGNLKYNASVCAGCPNSVPAMPPPAFESALEEFVLLTNRLEMHLKIILETWKTASVSQRFVPLPVSLSKMDSIQPDNGVLSYSQYLAIVRGQVEFISGLRSALTTFTPL</sequence>
<dbReference type="OrthoDB" id="78437at2759"/>
<dbReference type="GO" id="GO:0003712">
    <property type="term" value="F:transcription coregulator activity"/>
    <property type="evidence" value="ECO:0007669"/>
    <property type="project" value="TreeGrafter"/>
</dbReference>
<name>A0A7R9G9P4_9CRUS</name>
<keyword evidence="4" id="KW-0805">Transcription regulation</keyword>
<dbReference type="GO" id="GO:0006357">
    <property type="term" value="P:regulation of transcription by RNA polymerase II"/>
    <property type="evidence" value="ECO:0007669"/>
    <property type="project" value="TreeGrafter"/>
</dbReference>
<dbReference type="PANTHER" id="PTHR28314">
    <property type="entry name" value="MEDIATOR OF RNA POLYMERASE II TRANSCRIPTION SUBUNIT 29"/>
    <property type="match status" value="1"/>
</dbReference>
<comment type="similarity">
    <text evidence="2">Belongs to the Mediator complex subunit 29 family.</text>
</comment>
<dbReference type="EMBL" id="OA882272">
    <property type="protein sequence ID" value="CAD7274330.1"/>
    <property type="molecule type" value="Genomic_DNA"/>
</dbReference>
<evidence type="ECO:0000313" key="11">
    <source>
        <dbReference type="Proteomes" id="UP000678499"/>
    </source>
</evidence>
<keyword evidence="11" id="KW-1185">Reference proteome</keyword>
<reference evidence="10" key="1">
    <citation type="submission" date="2020-11" db="EMBL/GenBank/DDBJ databases">
        <authorList>
            <person name="Tran Van P."/>
        </authorList>
    </citation>
    <scope>NUCLEOTIDE SEQUENCE</scope>
</reference>
<keyword evidence="6" id="KW-0804">Transcription</keyword>
<dbReference type="InterPro" id="IPR021018">
    <property type="entry name" value="Mediator_Med29_met"/>
</dbReference>
<dbReference type="AlphaFoldDB" id="A0A7R9G9P4"/>
<dbReference type="PANTHER" id="PTHR28314:SF1">
    <property type="entry name" value="MEDIATOR OF RNA POLYMERASE II TRANSCRIPTION SUBUNIT 29"/>
    <property type="match status" value="1"/>
</dbReference>
<evidence type="ECO:0000256" key="8">
    <source>
        <dbReference type="ARBA" id="ARBA00030916"/>
    </source>
</evidence>
<accession>A0A7R9G9P4</accession>
<gene>
    <name evidence="10" type="ORF">NMOB1V02_LOCUS2171</name>
</gene>
<evidence type="ECO:0000256" key="9">
    <source>
        <dbReference type="ARBA" id="ARBA00031963"/>
    </source>
</evidence>
<evidence type="ECO:0000313" key="10">
    <source>
        <dbReference type="EMBL" id="CAD7274330.1"/>
    </source>
</evidence>
<evidence type="ECO:0000256" key="1">
    <source>
        <dbReference type="ARBA" id="ARBA00004123"/>
    </source>
</evidence>
<keyword evidence="5" id="KW-0010">Activator</keyword>
<dbReference type="EMBL" id="CAJPEX010000235">
    <property type="protein sequence ID" value="CAG0914482.1"/>
    <property type="molecule type" value="Genomic_DNA"/>
</dbReference>
<evidence type="ECO:0000256" key="7">
    <source>
        <dbReference type="ARBA" id="ARBA00023242"/>
    </source>
</evidence>
<evidence type="ECO:0000256" key="2">
    <source>
        <dbReference type="ARBA" id="ARBA00009851"/>
    </source>
</evidence>
<evidence type="ECO:0000256" key="6">
    <source>
        <dbReference type="ARBA" id="ARBA00023163"/>
    </source>
</evidence>
<dbReference type="Proteomes" id="UP000678499">
    <property type="component" value="Unassembled WGS sequence"/>
</dbReference>
<evidence type="ECO:0000256" key="4">
    <source>
        <dbReference type="ARBA" id="ARBA00023015"/>
    </source>
</evidence>
<organism evidence="10">
    <name type="scientific">Notodromas monacha</name>
    <dbReference type="NCBI Taxonomy" id="399045"/>
    <lineage>
        <taxon>Eukaryota</taxon>
        <taxon>Metazoa</taxon>
        <taxon>Ecdysozoa</taxon>
        <taxon>Arthropoda</taxon>
        <taxon>Crustacea</taxon>
        <taxon>Oligostraca</taxon>
        <taxon>Ostracoda</taxon>
        <taxon>Podocopa</taxon>
        <taxon>Podocopida</taxon>
        <taxon>Cypridocopina</taxon>
        <taxon>Cypridoidea</taxon>
        <taxon>Cyprididae</taxon>
        <taxon>Notodromas</taxon>
    </lineage>
</organism>
<evidence type="ECO:0000256" key="3">
    <source>
        <dbReference type="ARBA" id="ARBA00019684"/>
    </source>
</evidence>
<protein>
    <recommendedName>
        <fullName evidence="3">Mediator of RNA polymerase II transcription subunit 29</fullName>
    </recommendedName>
    <alternativeName>
        <fullName evidence="9">Mediator complex subunit 29</fullName>
    </alternativeName>
    <alternativeName>
        <fullName evidence="8">Protein intersex</fullName>
    </alternativeName>
</protein>
<proteinExistence type="inferred from homology"/>
<dbReference type="Pfam" id="PF11568">
    <property type="entry name" value="Med29"/>
    <property type="match status" value="1"/>
</dbReference>
<comment type="subcellular location">
    <subcellularLocation>
        <location evidence="1">Nucleus</location>
    </subcellularLocation>
</comment>
<evidence type="ECO:0000256" key="5">
    <source>
        <dbReference type="ARBA" id="ARBA00023159"/>
    </source>
</evidence>